<dbReference type="FunFam" id="3.40.50.300:FF:000287">
    <property type="entry name" value="Multidrug ABC transporter ATP-binding protein"/>
    <property type="match status" value="1"/>
</dbReference>
<dbReference type="InterPro" id="IPR017871">
    <property type="entry name" value="ABC_transporter-like_CS"/>
</dbReference>
<dbReference type="PANTHER" id="PTHR43394:SF1">
    <property type="entry name" value="ATP-BINDING CASSETTE SUB-FAMILY B MEMBER 10, MITOCHONDRIAL"/>
    <property type="match status" value="1"/>
</dbReference>
<feature type="domain" description="ABC transporter" evidence="9">
    <location>
        <begin position="343"/>
        <end position="577"/>
    </location>
</feature>
<dbReference type="PROSITE" id="PS50929">
    <property type="entry name" value="ABC_TM1F"/>
    <property type="match status" value="1"/>
</dbReference>
<feature type="domain" description="ABC transmembrane type-1" evidence="10">
    <location>
        <begin position="21"/>
        <end position="312"/>
    </location>
</feature>
<dbReference type="Pfam" id="PF00664">
    <property type="entry name" value="ABC_membrane"/>
    <property type="match status" value="1"/>
</dbReference>
<sequence length="582" mass="65356">MFSTIKRLLSYVGYYKKQFSIGAVLLLLGAALELTSPLIAKRLIDGVMTPSVETGNLNILFLIQLLAGYLLINLIGSLFRYISLLQLRKMSNRIVKKMRDQLFDHMHQLPVSYFDQIPAGKVVARITNDTEVLRSNFYVIVISNLMSNIIQIIGAFLALFFLNHTLGLAMLILIPILGIWQHVYTKYASRYNIAMREYISQISGQLNEFVQGMAVIQAFQREGQLQKEFNETVEKWFQTGRKYLLLDSSIAWGLGNLLRNSTILILITTLSAFFLDGRLAISAGLLYAFIDYVNRLYDPIEGLVQTITNVQQSLAAGKRVFEFADQPIEKQQEAVIAIKEGNVSFNQVTFGYDPEQAVLHEIDFQVSAGETVALVGHTGSGKSSILNLLFRFYDPQAGTITIDDQVIEAFDRHSVRRSMAIVMQDPYLFTGTIASNIGMNDPSITEEMILSALEKVGAGYLLTRYPKGIHHPVVEKGNEFSSGERQLISFARALVFDPKILILDEATSHVDTETESIIQKAMTVLQKGRTTFMIAHRLSTIKQAEQILVLDQGRIVERGNHASLIQAGGIYQQMYQMQSEQL</sequence>
<evidence type="ECO:0000256" key="4">
    <source>
        <dbReference type="ARBA" id="ARBA00022741"/>
    </source>
</evidence>
<dbReference type="SUPFAM" id="SSF52540">
    <property type="entry name" value="P-loop containing nucleoside triphosphate hydrolases"/>
    <property type="match status" value="1"/>
</dbReference>
<gene>
    <name evidence="11" type="ORF">GTI89_10235</name>
</gene>
<dbReference type="GO" id="GO:0015421">
    <property type="term" value="F:ABC-type oligopeptide transporter activity"/>
    <property type="evidence" value="ECO:0007669"/>
    <property type="project" value="TreeGrafter"/>
</dbReference>
<dbReference type="GO" id="GO:0016887">
    <property type="term" value="F:ATP hydrolysis activity"/>
    <property type="evidence" value="ECO:0007669"/>
    <property type="project" value="InterPro"/>
</dbReference>
<dbReference type="InterPro" id="IPR039421">
    <property type="entry name" value="Type_1_exporter"/>
</dbReference>
<dbReference type="InterPro" id="IPR027417">
    <property type="entry name" value="P-loop_NTPase"/>
</dbReference>
<dbReference type="CDD" id="cd18544">
    <property type="entry name" value="ABC_6TM_TmrA_like"/>
    <property type="match status" value="1"/>
</dbReference>
<evidence type="ECO:0000256" key="8">
    <source>
        <dbReference type="SAM" id="Phobius"/>
    </source>
</evidence>
<reference evidence="11 12" key="1">
    <citation type="submission" date="2019-04" db="EMBL/GenBank/DDBJ databases">
        <title>Step-wise assembly of the neonatal virome modulated by breast feeding.</title>
        <authorList>
            <person name="Liang G."/>
            <person name="Bushman F."/>
        </authorList>
    </citation>
    <scope>NUCLEOTIDE SEQUENCE [LARGE SCALE GENOMIC DNA]</scope>
    <source>
        <strain evidence="11 12">E3404</strain>
    </source>
</reference>
<feature type="transmembrane region" description="Helical" evidence="8">
    <location>
        <begin position="168"/>
        <end position="187"/>
    </location>
</feature>
<comment type="caution">
    <text evidence="11">The sequence shown here is derived from an EMBL/GenBank/DDBJ whole genome shotgun (WGS) entry which is preliminary data.</text>
</comment>
<dbReference type="PROSITE" id="PS50893">
    <property type="entry name" value="ABC_TRANSPORTER_2"/>
    <property type="match status" value="1"/>
</dbReference>
<dbReference type="PANTHER" id="PTHR43394">
    <property type="entry name" value="ATP-DEPENDENT PERMEASE MDL1, MITOCHONDRIAL"/>
    <property type="match status" value="1"/>
</dbReference>
<feature type="transmembrane region" description="Helical" evidence="8">
    <location>
        <begin position="137"/>
        <end position="162"/>
    </location>
</feature>
<evidence type="ECO:0000313" key="12">
    <source>
        <dbReference type="Proteomes" id="UP000439965"/>
    </source>
</evidence>
<keyword evidence="2" id="KW-0813">Transport</keyword>
<dbReference type="EMBL" id="WVTI01000008">
    <property type="protein sequence ID" value="MXS26436.1"/>
    <property type="molecule type" value="Genomic_DNA"/>
</dbReference>
<evidence type="ECO:0000256" key="6">
    <source>
        <dbReference type="ARBA" id="ARBA00022989"/>
    </source>
</evidence>
<dbReference type="GO" id="GO:0005886">
    <property type="term" value="C:plasma membrane"/>
    <property type="evidence" value="ECO:0007669"/>
    <property type="project" value="UniProtKB-SubCell"/>
</dbReference>
<dbReference type="GO" id="GO:0005524">
    <property type="term" value="F:ATP binding"/>
    <property type="evidence" value="ECO:0007669"/>
    <property type="project" value="UniProtKB-KW"/>
</dbReference>
<dbReference type="InterPro" id="IPR036640">
    <property type="entry name" value="ABC1_TM_sf"/>
</dbReference>
<keyword evidence="6 8" id="KW-1133">Transmembrane helix</keyword>
<keyword evidence="3 8" id="KW-0812">Transmembrane</keyword>
<keyword evidence="7 8" id="KW-0472">Membrane</keyword>
<dbReference type="RefSeq" id="WP_160806019.1">
    <property type="nucleotide sequence ID" value="NZ_WVTI01000008.1"/>
</dbReference>
<evidence type="ECO:0000259" key="9">
    <source>
        <dbReference type="PROSITE" id="PS50893"/>
    </source>
</evidence>
<feature type="transmembrane region" description="Helical" evidence="8">
    <location>
        <begin position="59"/>
        <end position="82"/>
    </location>
</feature>
<dbReference type="Gene3D" id="3.40.50.300">
    <property type="entry name" value="P-loop containing nucleotide triphosphate hydrolases"/>
    <property type="match status" value="1"/>
</dbReference>
<accession>A0A6I4XIF3</accession>
<dbReference type="Proteomes" id="UP000439965">
    <property type="component" value="Unassembled WGS sequence"/>
</dbReference>
<evidence type="ECO:0000256" key="2">
    <source>
        <dbReference type="ARBA" id="ARBA00022448"/>
    </source>
</evidence>
<evidence type="ECO:0000259" key="10">
    <source>
        <dbReference type="PROSITE" id="PS50929"/>
    </source>
</evidence>
<dbReference type="AlphaFoldDB" id="A0A6I4XIF3"/>
<evidence type="ECO:0000256" key="5">
    <source>
        <dbReference type="ARBA" id="ARBA00022840"/>
    </source>
</evidence>
<evidence type="ECO:0000256" key="1">
    <source>
        <dbReference type="ARBA" id="ARBA00004651"/>
    </source>
</evidence>
<evidence type="ECO:0000256" key="3">
    <source>
        <dbReference type="ARBA" id="ARBA00022692"/>
    </source>
</evidence>
<dbReference type="InterPro" id="IPR011527">
    <property type="entry name" value="ABC1_TM_dom"/>
</dbReference>
<organism evidence="11 12">
    <name type="scientific">Enterococcus gallinarum</name>
    <dbReference type="NCBI Taxonomy" id="1353"/>
    <lineage>
        <taxon>Bacteria</taxon>
        <taxon>Bacillati</taxon>
        <taxon>Bacillota</taxon>
        <taxon>Bacilli</taxon>
        <taxon>Lactobacillales</taxon>
        <taxon>Enterococcaceae</taxon>
        <taxon>Enterococcus</taxon>
    </lineage>
</organism>
<keyword evidence="5 11" id="KW-0067">ATP-binding</keyword>
<proteinExistence type="predicted"/>
<dbReference type="PROSITE" id="PS00211">
    <property type="entry name" value="ABC_TRANSPORTER_1"/>
    <property type="match status" value="1"/>
</dbReference>
<dbReference type="InterPro" id="IPR003439">
    <property type="entry name" value="ABC_transporter-like_ATP-bd"/>
</dbReference>
<keyword evidence="4" id="KW-0547">Nucleotide-binding</keyword>
<comment type="subcellular location">
    <subcellularLocation>
        <location evidence="1">Cell membrane</location>
        <topology evidence="1">Multi-pass membrane protein</topology>
    </subcellularLocation>
</comment>
<name>A0A6I4XIF3_ENTGA</name>
<evidence type="ECO:0000256" key="7">
    <source>
        <dbReference type="ARBA" id="ARBA00023136"/>
    </source>
</evidence>
<protein>
    <submittedName>
        <fullName evidence="11">ATP-binding cassette domain-containing protein</fullName>
    </submittedName>
</protein>
<dbReference type="InterPro" id="IPR003593">
    <property type="entry name" value="AAA+_ATPase"/>
</dbReference>
<dbReference type="SMART" id="SM00382">
    <property type="entry name" value="AAA"/>
    <property type="match status" value="1"/>
</dbReference>
<dbReference type="Pfam" id="PF00005">
    <property type="entry name" value="ABC_tran"/>
    <property type="match status" value="1"/>
</dbReference>
<dbReference type="SUPFAM" id="SSF90123">
    <property type="entry name" value="ABC transporter transmembrane region"/>
    <property type="match status" value="1"/>
</dbReference>
<dbReference type="Gene3D" id="1.20.1560.10">
    <property type="entry name" value="ABC transporter type 1, transmembrane domain"/>
    <property type="match status" value="1"/>
</dbReference>
<feature type="transmembrane region" description="Helical" evidence="8">
    <location>
        <begin position="263"/>
        <end position="290"/>
    </location>
</feature>
<feature type="transmembrane region" description="Helical" evidence="8">
    <location>
        <begin position="21"/>
        <end position="39"/>
    </location>
</feature>
<evidence type="ECO:0000313" key="11">
    <source>
        <dbReference type="EMBL" id="MXS26436.1"/>
    </source>
</evidence>